<dbReference type="PANTHER" id="PTHR22916:SF51">
    <property type="entry name" value="GLYCOSYLTRANSFERASE EPSH-RELATED"/>
    <property type="match status" value="1"/>
</dbReference>
<comment type="caution">
    <text evidence="4">The sequence shown here is derived from an EMBL/GenBank/DDBJ whole genome shotgun (WGS) entry which is preliminary data.</text>
</comment>
<keyword evidence="2" id="KW-0808">Transferase</keyword>
<keyword evidence="5" id="KW-1185">Reference proteome</keyword>
<organism evidence="4 5">
    <name type="scientific">Guopingia tenuis</name>
    <dbReference type="NCBI Taxonomy" id="2763656"/>
    <lineage>
        <taxon>Bacteria</taxon>
        <taxon>Bacillati</taxon>
        <taxon>Bacillota</taxon>
        <taxon>Clostridia</taxon>
        <taxon>Christensenellales</taxon>
        <taxon>Christensenellaceae</taxon>
        <taxon>Guopingia</taxon>
    </lineage>
</organism>
<dbReference type="Pfam" id="PF00535">
    <property type="entry name" value="Glycos_transf_2"/>
    <property type="match status" value="1"/>
</dbReference>
<dbReference type="Proteomes" id="UP000617951">
    <property type="component" value="Unassembled WGS sequence"/>
</dbReference>
<accession>A0A926DJP6</accession>
<gene>
    <name evidence="4" type="ORF">H8693_06165</name>
</gene>
<dbReference type="InterPro" id="IPR001173">
    <property type="entry name" value="Glyco_trans_2-like"/>
</dbReference>
<proteinExistence type="predicted"/>
<protein>
    <submittedName>
        <fullName evidence="4">Glycosyltransferase family 2 protein</fullName>
    </submittedName>
</protein>
<dbReference type="RefSeq" id="WP_178620995.1">
    <property type="nucleotide sequence ID" value="NZ_JACRSS010000002.1"/>
</dbReference>
<dbReference type="InterPro" id="IPR029044">
    <property type="entry name" value="Nucleotide-diphossugar_trans"/>
</dbReference>
<dbReference type="CDD" id="cd00761">
    <property type="entry name" value="Glyco_tranf_GTA_type"/>
    <property type="match status" value="1"/>
</dbReference>
<feature type="domain" description="Glycosyltransferase 2-like" evidence="3">
    <location>
        <begin position="7"/>
        <end position="105"/>
    </location>
</feature>
<evidence type="ECO:0000259" key="3">
    <source>
        <dbReference type="Pfam" id="PF00535"/>
    </source>
</evidence>
<sequence>MKQPAISLIVPIYNGKDLLPACLASIAAQTFRDFECIVVDDGSTDGTAEVLDEFCAADARFIPLHIENGGVSAARNQGLSQARGEYICFVDGDDTVRPGYLAHLYHPEFDFTLSGIATWDVPSGRQLTALCPPEGDLPAGAETSARLLSGLFLNNVYAKLFRRSVLEENRIRFQESIAFAEDTVFVVEFLPHAKSIHGSGDLDYEYKKYGIGTTLSTSFSIKKFRDGIESSQRIEAVFKEAYPSLPVDELLAPRYFFMYEMHILSCALYGNSLSREEQVSFLREVFRDPRFRSLWKKRRLYSSQPKPVQWLVSLKSPRLLLLGARIMNRLRGRTGGAGA</sequence>
<name>A0A926DJP6_9FIRM</name>
<reference evidence="4" key="1">
    <citation type="submission" date="2020-08" db="EMBL/GenBank/DDBJ databases">
        <title>Genome public.</title>
        <authorList>
            <person name="Liu C."/>
            <person name="Sun Q."/>
        </authorList>
    </citation>
    <scope>NUCLEOTIDE SEQUENCE</scope>
    <source>
        <strain evidence="4">NSJ-63</strain>
    </source>
</reference>
<dbReference type="GO" id="GO:0016757">
    <property type="term" value="F:glycosyltransferase activity"/>
    <property type="evidence" value="ECO:0007669"/>
    <property type="project" value="UniProtKB-KW"/>
</dbReference>
<keyword evidence="1" id="KW-0328">Glycosyltransferase</keyword>
<dbReference type="EMBL" id="JACRSS010000002">
    <property type="protein sequence ID" value="MBC8538514.1"/>
    <property type="molecule type" value="Genomic_DNA"/>
</dbReference>
<evidence type="ECO:0000313" key="5">
    <source>
        <dbReference type="Proteomes" id="UP000617951"/>
    </source>
</evidence>
<dbReference type="SUPFAM" id="SSF53448">
    <property type="entry name" value="Nucleotide-diphospho-sugar transferases"/>
    <property type="match status" value="1"/>
</dbReference>
<evidence type="ECO:0000313" key="4">
    <source>
        <dbReference type="EMBL" id="MBC8538514.1"/>
    </source>
</evidence>
<dbReference type="PANTHER" id="PTHR22916">
    <property type="entry name" value="GLYCOSYLTRANSFERASE"/>
    <property type="match status" value="1"/>
</dbReference>
<dbReference type="AlphaFoldDB" id="A0A926DJP6"/>
<evidence type="ECO:0000256" key="2">
    <source>
        <dbReference type="ARBA" id="ARBA00022679"/>
    </source>
</evidence>
<evidence type="ECO:0000256" key="1">
    <source>
        <dbReference type="ARBA" id="ARBA00022676"/>
    </source>
</evidence>
<dbReference type="Gene3D" id="3.90.550.10">
    <property type="entry name" value="Spore Coat Polysaccharide Biosynthesis Protein SpsA, Chain A"/>
    <property type="match status" value="1"/>
</dbReference>